<evidence type="ECO:0000259" key="9">
    <source>
        <dbReference type="Pfam" id="PF25752"/>
    </source>
</evidence>
<comment type="caution">
    <text evidence="10">The sequence shown here is derived from an EMBL/GenBank/DDBJ whole genome shotgun (WGS) entry which is preliminary data.</text>
</comment>
<dbReference type="Pfam" id="PF25752">
    <property type="entry name" value="DUF1619_N"/>
    <property type="match status" value="1"/>
</dbReference>
<dbReference type="InterPro" id="IPR011677">
    <property type="entry name" value="TCTN1-3_dom"/>
</dbReference>
<keyword evidence="5" id="KW-0325">Glycoprotein</keyword>
<comment type="similarity">
    <text evidence="1">Belongs to the tectonic family.</text>
</comment>
<evidence type="ECO:0000313" key="10">
    <source>
        <dbReference type="EMBL" id="KAJ3607787.1"/>
    </source>
</evidence>
<evidence type="ECO:0000256" key="2">
    <source>
        <dbReference type="ARBA" id="ARBA00011495"/>
    </source>
</evidence>
<accession>A0A9Q0ENY9</accession>
<evidence type="ECO:0008006" key="12">
    <source>
        <dbReference type="Google" id="ProtNLM"/>
    </source>
</evidence>
<feature type="domain" description="Tectonic-1-3" evidence="8">
    <location>
        <begin position="238"/>
        <end position="366"/>
    </location>
</feature>
<evidence type="ECO:0000256" key="7">
    <source>
        <dbReference type="SAM" id="SignalP"/>
    </source>
</evidence>
<dbReference type="Pfam" id="PF07773">
    <property type="entry name" value="TCTN_DUF1619"/>
    <property type="match status" value="2"/>
</dbReference>
<protein>
    <recommendedName>
        <fullName evidence="12">Tectonic domain-containing protein</fullName>
    </recommendedName>
</protein>
<keyword evidence="4" id="KW-0970">Cilium biogenesis/degradation</keyword>
<evidence type="ECO:0000256" key="5">
    <source>
        <dbReference type="ARBA" id="ARBA00023180"/>
    </source>
</evidence>
<evidence type="ECO:0000256" key="6">
    <source>
        <dbReference type="SAM" id="MobiDB-lite"/>
    </source>
</evidence>
<sequence>MTPPARRRSLHLWMVVCVGLTRAATESGPTAPPPPGSPTADGGSLYGPTPGEGSDGPTPTPGGLTTTSPEEENNNNNNQSSGLDATTGDPNSTAAANQTEVTPVTGWSTGEPPSISPSPSPGPGGPLDVCLCDLSPGLCDIGCCCDLLDCGVADLRSVFRGCPEETRSGSCVEDWLMFRANVDPALVTRADGLFCVRPPENGTFRSAPSSLPAAPALGASYRFSGPEPLVTRPHARPFYRVDDVILTYYSTSSLWGLLRQPSPGAGSASCVDRNPAKFMRSSVVSCTRVLPVPESEQPVDMLVPVTPLSSWPAPRRLDRSCLHVVAKVELEVVFTGRGELSRATVSLVLADVELDRLLSQSHSLSFTLATPRPTPSGPIPAVGLPLGSPVIGRFNGSVAPITVMGVSDGGECSSDPRRRSPVLFPRNTITGCSFRPSSPGVSCSELRFQLYQVLQGLVSPPDHLAMNWGPEPDWTRVLLRDCPPVDIQESCETGCTLPLSLSIRVLWARLGWMDLPQNHILGAQYHFLCETIKLLFVDTTSSPPAPRARPQPGWRLPFDFLGRGAAELDGHALSGGAGAGGVVRPCSALTLLLVTAAALLVALESSTSTPMWTS</sequence>
<dbReference type="GO" id="GO:0007224">
    <property type="term" value="P:smoothened signaling pathway"/>
    <property type="evidence" value="ECO:0007669"/>
    <property type="project" value="TreeGrafter"/>
</dbReference>
<evidence type="ECO:0000256" key="1">
    <source>
        <dbReference type="ARBA" id="ARBA00007633"/>
    </source>
</evidence>
<feature type="compositionally biased region" description="Low complexity" evidence="6">
    <location>
        <begin position="38"/>
        <end position="78"/>
    </location>
</feature>
<name>A0A9Q0ENY9_9TELE</name>
<keyword evidence="11" id="KW-1185">Reference proteome</keyword>
<dbReference type="PANTHER" id="PTHR14611">
    <property type="entry name" value="TECTONIC FAMILY MEMBER"/>
    <property type="match status" value="1"/>
</dbReference>
<evidence type="ECO:0000313" key="11">
    <source>
        <dbReference type="Proteomes" id="UP001148018"/>
    </source>
</evidence>
<keyword evidence="3 7" id="KW-0732">Signal</keyword>
<dbReference type="OrthoDB" id="184109at2759"/>
<evidence type="ECO:0000256" key="4">
    <source>
        <dbReference type="ARBA" id="ARBA00022794"/>
    </source>
</evidence>
<gene>
    <name evidence="10" type="ORF">NHX12_024838</name>
</gene>
<dbReference type="EMBL" id="JANIIK010000040">
    <property type="protein sequence ID" value="KAJ3607787.1"/>
    <property type="molecule type" value="Genomic_DNA"/>
</dbReference>
<feature type="region of interest" description="Disordered" evidence="6">
    <location>
        <begin position="24"/>
        <end position="122"/>
    </location>
</feature>
<dbReference type="AlphaFoldDB" id="A0A9Q0ENY9"/>
<feature type="chain" id="PRO_5040266087" description="Tectonic domain-containing protein" evidence="7">
    <location>
        <begin position="24"/>
        <end position="614"/>
    </location>
</feature>
<comment type="subunit">
    <text evidence="2">Part of the tectonic-like complex (also named B9 complex).</text>
</comment>
<dbReference type="Proteomes" id="UP001148018">
    <property type="component" value="Unassembled WGS sequence"/>
</dbReference>
<evidence type="ECO:0000256" key="3">
    <source>
        <dbReference type="ARBA" id="ARBA00022729"/>
    </source>
</evidence>
<dbReference type="InterPro" id="IPR040354">
    <property type="entry name" value="TCTN1-3"/>
</dbReference>
<reference evidence="10" key="1">
    <citation type="submission" date="2022-07" db="EMBL/GenBank/DDBJ databases">
        <title>Chromosome-level genome of Muraenolepis orangiensis.</title>
        <authorList>
            <person name="Kim J."/>
        </authorList>
    </citation>
    <scope>NUCLEOTIDE SEQUENCE</scope>
    <source>
        <strain evidence="10">KU_S4_2022</strain>
        <tissue evidence="10">Muscle</tissue>
    </source>
</reference>
<feature type="domain" description="Tectonic-1-3" evidence="8">
    <location>
        <begin position="400"/>
        <end position="532"/>
    </location>
</feature>
<dbReference type="GO" id="GO:0060271">
    <property type="term" value="P:cilium assembly"/>
    <property type="evidence" value="ECO:0007669"/>
    <property type="project" value="TreeGrafter"/>
</dbReference>
<organism evidence="10 11">
    <name type="scientific">Muraenolepis orangiensis</name>
    <name type="common">Patagonian moray cod</name>
    <dbReference type="NCBI Taxonomy" id="630683"/>
    <lineage>
        <taxon>Eukaryota</taxon>
        <taxon>Metazoa</taxon>
        <taxon>Chordata</taxon>
        <taxon>Craniata</taxon>
        <taxon>Vertebrata</taxon>
        <taxon>Euteleostomi</taxon>
        <taxon>Actinopterygii</taxon>
        <taxon>Neopterygii</taxon>
        <taxon>Teleostei</taxon>
        <taxon>Neoteleostei</taxon>
        <taxon>Acanthomorphata</taxon>
        <taxon>Zeiogadaria</taxon>
        <taxon>Gadariae</taxon>
        <taxon>Gadiformes</taxon>
        <taxon>Muraenolepidoidei</taxon>
        <taxon>Muraenolepididae</taxon>
        <taxon>Muraenolepis</taxon>
    </lineage>
</organism>
<dbReference type="InterPro" id="IPR057724">
    <property type="entry name" value="TCTN1-3_N"/>
</dbReference>
<proteinExistence type="inferred from homology"/>
<feature type="compositionally biased region" description="Polar residues" evidence="6">
    <location>
        <begin position="79"/>
        <end position="108"/>
    </location>
</feature>
<dbReference type="PANTHER" id="PTHR14611:SF4">
    <property type="entry name" value="TECTONIC-3"/>
    <property type="match status" value="1"/>
</dbReference>
<feature type="domain" description="Tectonic-1-3 N-terminal" evidence="9">
    <location>
        <begin position="126"/>
        <end position="187"/>
    </location>
</feature>
<feature type="signal peptide" evidence="7">
    <location>
        <begin position="1"/>
        <end position="23"/>
    </location>
</feature>
<evidence type="ECO:0000259" key="8">
    <source>
        <dbReference type="Pfam" id="PF07773"/>
    </source>
</evidence>